<feature type="transmembrane region" description="Helical" evidence="1">
    <location>
        <begin position="1411"/>
        <end position="1433"/>
    </location>
</feature>
<dbReference type="SUPFAM" id="SSF51126">
    <property type="entry name" value="Pectin lyase-like"/>
    <property type="match status" value="3"/>
</dbReference>
<gene>
    <name evidence="3" type="ORF">OS493_036060</name>
</gene>
<feature type="signal peptide" evidence="2">
    <location>
        <begin position="1"/>
        <end position="24"/>
    </location>
</feature>
<reference evidence="3" key="1">
    <citation type="submission" date="2023-01" db="EMBL/GenBank/DDBJ databases">
        <title>Genome assembly of the deep-sea coral Lophelia pertusa.</title>
        <authorList>
            <person name="Herrera S."/>
            <person name="Cordes E."/>
        </authorList>
    </citation>
    <scope>NUCLEOTIDE SEQUENCE</scope>
    <source>
        <strain evidence="3">USNM1676648</strain>
        <tissue evidence="3">Polyp</tissue>
    </source>
</reference>
<dbReference type="InterPro" id="IPR011050">
    <property type="entry name" value="Pectin_lyase_fold/virulence"/>
</dbReference>
<keyword evidence="1" id="KW-0472">Membrane</keyword>
<feature type="transmembrane region" description="Helical" evidence="1">
    <location>
        <begin position="1370"/>
        <end position="1391"/>
    </location>
</feature>
<dbReference type="PANTHER" id="PTHR11319:SF35">
    <property type="entry name" value="OUTER MEMBRANE PROTEIN PMPC-RELATED"/>
    <property type="match status" value="1"/>
</dbReference>
<dbReference type="PANTHER" id="PTHR11319">
    <property type="entry name" value="G PROTEIN-COUPLED RECEPTOR-RELATED"/>
    <property type="match status" value="1"/>
</dbReference>
<feature type="transmembrane region" description="Helical" evidence="1">
    <location>
        <begin position="1224"/>
        <end position="1243"/>
    </location>
</feature>
<proteinExistence type="predicted"/>
<evidence type="ECO:0000256" key="1">
    <source>
        <dbReference type="SAM" id="Phobius"/>
    </source>
</evidence>
<dbReference type="Proteomes" id="UP001163046">
    <property type="component" value="Unassembled WGS sequence"/>
</dbReference>
<evidence type="ECO:0008006" key="5">
    <source>
        <dbReference type="Google" id="ProtNLM"/>
    </source>
</evidence>
<feature type="transmembrane region" description="Helical" evidence="1">
    <location>
        <begin position="1139"/>
        <end position="1161"/>
    </location>
</feature>
<feature type="chain" id="PRO_5040886987" description="Right handed beta helix domain-containing protein" evidence="2">
    <location>
        <begin position="25"/>
        <end position="1481"/>
    </location>
</feature>
<dbReference type="EMBL" id="MU826883">
    <property type="protein sequence ID" value="KAJ7369838.1"/>
    <property type="molecule type" value="Genomic_DNA"/>
</dbReference>
<accession>A0A9X0CPV7</accession>
<evidence type="ECO:0000313" key="3">
    <source>
        <dbReference type="EMBL" id="KAJ7369838.1"/>
    </source>
</evidence>
<evidence type="ECO:0000256" key="2">
    <source>
        <dbReference type="SAM" id="SignalP"/>
    </source>
</evidence>
<protein>
    <recommendedName>
        <fullName evidence="5">Right handed beta helix domain-containing protein</fullName>
    </recommendedName>
</protein>
<organism evidence="3 4">
    <name type="scientific">Desmophyllum pertusum</name>
    <dbReference type="NCBI Taxonomy" id="174260"/>
    <lineage>
        <taxon>Eukaryota</taxon>
        <taxon>Metazoa</taxon>
        <taxon>Cnidaria</taxon>
        <taxon>Anthozoa</taxon>
        <taxon>Hexacorallia</taxon>
        <taxon>Scleractinia</taxon>
        <taxon>Caryophylliina</taxon>
        <taxon>Caryophylliidae</taxon>
        <taxon>Desmophyllum</taxon>
    </lineage>
</organism>
<keyword evidence="1" id="KW-0812">Transmembrane</keyword>
<sequence length="1481" mass="166652">MAADFWLLLAASHLLLLFSTRAGAQDHGHKHVYVSRSGNDTSGCGSLTEPCQSIAQAIRLVDWGGHIHLNGTGTERHPFDCKNRMAHEHHPRISVNKSVTMESFESTPYVSCVEGFYFQTDPRVMNRRVTVTLSGIVFKGTPLKFQDCSRVQLVNCTHREAKTAVSVSMKNIPSVHFDIRGPSLFINNYHCVEILLKKSARGHFLTMNISQTRFRENGVDGQLSAKGLITIATADRKPSRLTRVQISCHNVSCVGNWAPFVVLDLPAAITKEIYSHVELLNNNMKTPSGTKKRRFKDSMYISRAKKTNARFVNVHCVNNSNDQALRCIKIYSHDAKVAIENSSFVGHDAMKGKGGVVFIESTLHASLVVSNTAFERNRANGGGAIYLNTVLGGRGILRFNLTNVNFTECEATTDGSTILVGKTHELRSKPIAYVLYAFIRNVYVKNCISLRTSRYRFGSVCLMLKSGQVTFQEFNWTNTRSDTGGAIFVGATGGKTDVKISRSTFISSHSNGSVFIRIHALKKHKGSVTVVNTSMRSNNQDGALVISPKYKITLQNVIFVSCKFGLQISRRWLGHDKIPFPVSIRIDNCTFKHNVYDVSLTIRDPRFVWLKITNSIFTGRPKTRDINSYAIRFEQNVPPLKKTKTSRATIELDRVTFDSRPSSSKKTLTIRRSVFRHCISFHRDYWNHGESKSIYETATGAISILSIPDKRWKLGCIQGNVYNNTHPLWRYDSHVTFEDTIFKENAGLIAGAVYVSNGNTTFQNCSFENNLAIRKNAGQVYSAYGTGRIEFNNCSFSSKRNLNKTIEGRKFGNAAFFYSESEGPVFFRNTSMFSAITERRSYSVLDISNGGYVHIDHNTTIQCSKGSMMSLENATHFVYTEKRKRFCRVNVTVIKYTCRLCSPGYYSLQTGTSNGFAVDKSFQCQRCPLGAKCIQGNMNIAAKENFWGYKVPDTRRPALLKFIPCPNDYCQSARPESVTYNNCRGNRTGFLCGECGPGYTESLFSAECRRTSECSDYFLWIVIIVFSAGMAVYLLTKPPLLRLLGPRQFLWFMKKKENGRSQEESCQVAEHVQKDSGYLKIVFYYYQVADLLLNDSLGDLFHKVPFIYIVISAYNFQGRAMCKGIGCPFAGLTAVTKELLLSVTVFSTMANVVLIYCVHVVVNLVRKKGMPSVRHYMAVVLEILLLGYDRLAETSLRLMHCVSIGSERRLFIDGNTLCWRPWQYFLLGYIVIFVVPFIAVLYHGSSKLHKSSISASGFLAACVFPLPYLVYWLLKHVFTRRSDKTAMRPNDNAEEVMRVLHDPFRPPSDRDQGTLYWESVLIGRRLILLSIHSFIPNAMLRFLFLTAVCELMAIHHIVKSPFRDTTANKVESVSLVMLSIIAIISLIKATLMSSGVTPLGENKLYIQGMEWFELAAMAIVPALLSALALFAILSQTVRLVVYLVKRVIECARYCGSIHRPFEDDLREPLLSDQAINFEDSS</sequence>
<name>A0A9X0CPV7_9CNID</name>
<keyword evidence="2" id="KW-0732">Signal</keyword>
<feature type="transmembrane region" description="Helical" evidence="1">
    <location>
        <begin position="1255"/>
        <end position="1274"/>
    </location>
</feature>
<keyword evidence="1" id="KW-1133">Transmembrane helix</keyword>
<dbReference type="OrthoDB" id="5956805at2759"/>
<comment type="caution">
    <text evidence="3">The sequence shown here is derived from an EMBL/GenBank/DDBJ whole genome shotgun (WGS) entry which is preliminary data.</text>
</comment>
<evidence type="ECO:0000313" key="4">
    <source>
        <dbReference type="Proteomes" id="UP001163046"/>
    </source>
</evidence>
<keyword evidence="4" id="KW-1185">Reference proteome</keyword>